<reference evidence="1" key="1">
    <citation type="submission" date="2022-05" db="EMBL/GenBank/DDBJ databases">
        <title>Draft genome sequence of Clostridium tertium strain CP3 isolated from Peru.</title>
        <authorList>
            <person name="Hurtado R."/>
            <person name="Lima L."/>
            <person name="Sousa T."/>
            <person name="Jaiswal A.K."/>
            <person name="Tiwari S."/>
            <person name="Maturrano L."/>
            <person name="Brenig B."/>
            <person name="Azevedo V."/>
        </authorList>
    </citation>
    <scope>NUCLEOTIDE SEQUENCE</scope>
    <source>
        <strain evidence="1">CP3</strain>
    </source>
</reference>
<gene>
    <name evidence="1" type="ORF">NE398_18275</name>
</gene>
<keyword evidence="2" id="KW-1185">Reference proteome</keyword>
<sequence>MARKITISFKETTKDIELYSYLVSLEDKSTEIKNLIRKALILVEDRR</sequence>
<organism evidence="1 2">
    <name type="scientific">Clostridium tertium</name>
    <dbReference type="NCBI Taxonomy" id="1559"/>
    <lineage>
        <taxon>Bacteria</taxon>
        <taxon>Bacillati</taxon>
        <taxon>Bacillota</taxon>
        <taxon>Clostridia</taxon>
        <taxon>Eubacteriales</taxon>
        <taxon>Clostridiaceae</taxon>
        <taxon>Clostridium</taxon>
    </lineage>
</organism>
<proteinExistence type="predicted"/>
<comment type="caution">
    <text evidence="1">The sequence shown here is derived from an EMBL/GenBank/DDBJ whole genome shotgun (WGS) entry which is preliminary data.</text>
</comment>
<name>A0A9X3XMI5_9CLOT</name>
<dbReference type="EMBL" id="JAMRYU010000023">
    <property type="protein sequence ID" value="MDC4242085.1"/>
    <property type="molecule type" value="Genomic_DNA"/>
</dbReference>
<accession>A0A9X3XMI5</accession>
<protein>
    <submittedName>
        <fullName evidence="1">Uncharacterized protein</fullName>
    </submittedName>
</protein>
<dbReference type="Proteomes" id="UP001141183">
    <property type="component" value="Unassembled WGS sequence"/>
</dbReference>
<evidence type="ECO:0000313" key="2">
    <source>
        <dbReference type="Proteomes" id="UP001141183"/>
    </source>
</evidence>
<evidence type="ECO:0000313" key="1">
    <source>
        <dbReference type="EMBL" id="MDC4242085.1"/>
    </source>
</evidence>
<dbReference type="RefSeq" id="WP_272470689.1">
    <property type="nucleotide sequence ID" value="NZ_JAMRYU010000023.1"/>
</dbReference>
<dbReference type="AlphaFoldDB" id="A0A9X3XMI5"/>